<sequence length="380" mass="41567">MCGDATGYFRVLLHEVAKPAVERGEITVILKNEIVEVIYREVVRGRGGEGEVDEGDNKRGLDCERKDDKKPSLDCERKDDKKPSSDCERENDNKPSLDYERENVSPDERKLSGGDVFSKKIESVLRTDEDHDNRLIMDEVKLSGGDEKVELVTKTNENVGVGSMSEKDKLQPNTPAAARDPQDACANKTVVIPVPECDQVYQPSERDSTCKCASWNIRRETSKPVATHPLGDARSKVQKEIRKEFVAMMTSGTIRAIEAATVATKKVGASTLSSVHFESAFGPEGSIHLGPSSSPNAPTNVVPSDATAPVTSIQEGSPPSPSLIQPIIPVIVPQIPQPGPATKSPAYPRKTSGWVITKEDQHSILGWMYVISWRRIGALQ</sequence>
<feature type="compositionally biased region" description="Polar residues" evidence="1">
    <location>
        <begin position="291"/>
        <end position="302"/>
    </location>
</feature>
<keyword evidence="3" id="KW-1185">Reference proteome</keyword>
<dbReference type="Proteomes" id="UP001151760">
    <property type="component" value="Unassembled WGS sequence"/>
</dbReference>
<feature type="region of interest" description="Disordered" evidence="1">
    <location>
        <begin position="162"/>
        <end position="182"/>
    </location>
</feature>
<evidence type="ECO:0000313" key="3">
    <source>
        <dbReference type="Proteomes" id="UP001151760"/>
    </source>
</evidence>
<feature type="region of interest" description="Disordered" evidence="1">
    <location>
        <begin position="46"/>
        <end position="113"/>
    </location>
</feature>
<evidence type="ECO:0000256" key="1">
    <source>
        <dbReference type="SAM" id="MobiDB-lite"/>
    </source>
</evidence>
<organism evidence="2 3">
    <name type="scientific">Tanacetum coccineum</name>
    <dbReference type="NCBI Taxonomy" id="301880"/>
    <lineage>
        <taxon>Eukaryota</taxon>
        <taxon>Viridiplantae</taxon>
        <taxon>Streptophyta</taxon>
        <taxon>Embryophyta</taxon>
        <taxon>Tracheophyta</taxon>
        <taxon>Spermatophyta</taxon>
        <taxon>Magnoliopsida</taxon>
        <taxon>eudicotyledons</taxon>
        <taxon>Gunneridae</taxon>
        <taxon>Pentapetalae</taxon>
        <taxon>asterids</taxon>
        <taxon>campanulids</taxon>
        <taxon>Asterales</taxon>
        <taxon>Asteraceae</taxon>
        <taxon>Asteroideae</taxon>
        <taxon>Anthemideae</taxon>
        <taxon>Anthemidinae</taxon>
        <taxon>Tanacetum</taxon>
    </lineage>
</organism>
<evidence type="ECO:0000313" key="2">
    <source>
        <dbReference type="EMBL" id="GJS74088.1"/>
    </source>
</evidence>
<name>A0ABQ4YAX9_9ASTR</name>
<protein>
    <submittedName>
        <fullName evidence="2">Uncharacterized protein</fullName>
    </submittedName>
</protein>
<accession>A0ABQ4YAX9</accession>
<comment type="caution">
    <text evidence="2">The sequence shown here is derived from an EMBL/GenBank/DDBJ whole genome shotgun (WGS) entry which is preliminary data.</text>
</comment>
<gene>
    <name evidence="2" type="ORF">Tco_0706929</name>
</gene>
<proteinExistence type="predicted"/>
<feature type="region of interest" description="Disordered" evidence="1">
    <location>
        <begin position="286"/>
        <end position="319"/>
    </location>
</feature>
<reference evidence="2" key="2">
    <citation type="submission" date="2022-01" db="EMBL/GenBank/DDBJ databases">
        <authorList>
            <person name="Yamashiro T."/>
            <person name="Shiraishi A."/>
            <person name="Satake H."/>
            <person name="Nakayama K."/>
        </authorList>
    </citation>
    <scope>NUCLEOTIDE SEQUENCE</scope>
</reference>
<reference evidence="2" key="1">
    <citation type="journal article" date="2022" name="Int. J. Mol. Sci.">
        <title>Draft Genome of Tanacetum Coccineum: Genomic Comparison of Closely Related Tanacetum-Family Plants.</title>
        <authorList>
            <person name="Yamashiro T."/>
            <person name="Shiraishi A."/>
            <person name="Nakayama K."/>
            <person name="Satake H."/>
        </authorList>
    </citation>
    <scope>NUCLEOTIDE SEQUENCE</scope>
</reference>
<dbReference type="EMBL" id="BQNB010010204">
    <property type="protein sequence ID" value="GJS74088.1"/>
    <property type="molecule type" value="Genomic_DNA"/>
</dbReference>